<evidence type="ECO:0000313" key="1">
    <source>
        <dbReference type="EMBL" id="KAJ8950800.1"/>
    </source>
</evidence>
<gene>
    <name evidence="1" type="ORF">NQ317_018899</name>
</gene>
<evidence type="ECO:0008006" key="3">
    <source>
        <dbReference type="Google" id="ProtNLM"/>
    </source>
</evidence>
<name>A0ABQ9IQ82_9CUCU</name>
<sequence>MAHVYANNELVDMLLLYGECHQVTAEAARRYAQRFPNRTSQATPYGGNRRRVLDIVEDDPSISTREIVRQVNVSQDKVWKTLSENQLYPFHNNDTRTGLYNF</sequence>
<organism evidence="1 2">
    <name type="scientific">Molorchus minor</name>
    <dbReference type="NCBI Taxonomy" id="1323400"/>
    <lineage>
        <taxon>Eukaryota</taxon>
        <taxon>Metazoa</taxon>
        <taxon>Ecdysozoa</taxon>
        <taxon>Arthropoda</taxon>
        <taxon>Hexapoda</taxon>
        <taxon>Insecta</taxon>
        <taxon>Pterygota</taxon>
        <taxon>Neoptera</taxon>
        <taxon>Endopterygota</taxon>
        <taxon>Coleoptera</taxon>
        <taxon>Polyphaga</taxon>
        <taxon>Cucujiformia</taxon>
        <taxon>Chrysomeloidea</taxon>
        <taxon>Cerambycidae</taxon>
        <taxon>Lamiinae</taxon>
        <taxon>Monochamini</taxon>
        <taxon>Molorchus</taxon>
    </lineage>
</organism>
<keyword evidence="2" id="KW-1185">Reference proteome</keyword>
<evidence type="ECO:0000313" key="2">
    <source>
        <dbReference type="Proteomes" id="UP001162164"/>
    </source>
</evidence>
<comment type="caution">
    <text evidence="1">The sequence shown here is derived from an EMBL/GenBank/DDBJ whole genome shotgun (WGS) entry which is preliminary data.</text>
</comment>
<reference evidence="1" key="1">
    <citation type="journal article" date="2023" name="Insect Mol. Biol.">
        <title>Genome sequencing provides insights into the evolution of gene families encoding plant cell wall-degrading enzymes in longhorned beetles.</title>
        <authorList>
            <person name="Shin N.R."/>
            <person name="Okamura Y."/>
            <person name="Kirsch R."/>
            <person name="Pauchet Y."/>
        </authorList>
    </citation>
    <scope>NUCLEOTIDE SEQUENCE</scope>
    <source>
        <strain evidence="1">MMC_N1</strain>
    </source>
</reference>
<proteinExistence type="predicted"/>
<dbReference type="PANTHER" id="PTHR47326:SF1">
    <property type="entry name" value="HTH PSQ-TYPE DOMAIN-CONTAINING PROTEIN"/>
    <property type="match status" value="1"/>
</dbReference>
<dbReference type="Proteomes" id="UP001162164">
    <property type="component" value="Unassembled WGS sequence"/>
</dbReference>
<dbReference type="Pfam" id="PF13412">
    <property type="entry name" value="HTH_24"/>
    <property type="match status" value="1"/>
</dbReference>
<protein>
    <recommendedName>
        <fullName evidence="3">DUF4817 domain-containing protein</fullName>
    </recommendedName>
</protein>
<accession>A0ABQ9IQ82</accession>
<dbReference type="EMBL" id="JAPWTJ010003889">
    <property type="protein sequence ID" value="KAJ8950800.1"/>
    <property type="molecule type" value="Genomic_DNA"/>
</dbReference>
<dbReference type="PANTHER" id="PTHR47326">
    <property type="entry name" value="TRANSPOSABLE ELEMENT TC3 TRANSPOSASE-LIKE PROTEIN"/>
    <property type="match status" value="1"/>
</dbReference>